<organism evidence="1 2">
    <name type="scientific">Neohortaea acidophila</name>
    <dbReference type="NCBI Taxonomy" id="245834"/>
    <lineage>
        <taxon>Eukaryota</taxon>
        <taxon>Fungi</taxon>
        <taxon>Dikarya</taxon>
        <taxon>Ascomycota</taxon>
        <taxon>Pezizomycotina</taxon>
        <taxon>Dothideomycetes</taxon>
        <taxon>Dothideomycetidae</taxon>
        <taxon>Mycosphaerellales</taxon>
        <taxon>Teratosphaeriaceae</taxon>
        <taxon>Neohortaea</taxon>
    </lineage>
</organism>
<reference evidence="1" key="1">
    <citation type="journal article" date="2020" name="Stud. Mycol.">
        <title>101 Dothideomycetes genomes: a test case for predicting lifestyles and emergence of pathogens.</title>
        <authorList>
            <person name="Haridas S."/>
            <person name="Albert R."/>
            <person name="Binder M."/>
            <person name="Bloem J."/>
            <person name="Labutti K."/>
            <person name="Salamov A."/>
            <person name="Andreopoulos B."/>
            <person name="Baker S."/>
            <person name="Barry K."/>
            <person name="Bills G."/>
            <person name="Bluhm B."/>
            <person name="Cannon C."/>
            <person name="Castanera R."/>
            <person name="Culley D."/>
            <person name="Daum C."/>
            <person name="Ezra D."/>
            <person name="Gonzalez J."/>
            <person name="Henrissat B."/>
            <person name="Kuo A."/>
            <person name="Liang C."/>
            <person name="Lipzen A."/>
            <person name="Lutzoni F."/>
            <person name="Magnuson J."/>
            <person name="Mondo S."/>
            <person name="Nolan M."/>
            <person name="Ohm R."/>
            <person name="Pangilinan J."/>
            <person name="Park H.-J."/>
            <person name="Ramirez L."/>
            <person name="Alfaro M."/>
            <person name="Sun H."/>
            <person name="Tritt A."/>
            <person name="Yoshinaga Y."/>
            <person name="Zwiers L.-H."/>
            <person name="Turgeon B."/>
            <person name="Goodwin S."/>
            <person name="Spatafora J."/>
            <person name="Crous P."/>
            <person name="Grigoriev I."/>
        </authorList>
    </citation>
    <scope>NUCLEOTIDE SEQUENCE</scope>
    <source>
        <strain evidence="1">CBS 113389</strain>
    </source>
</reference>
<dbReference type="AlphaFoldDB" id="A0A6A6PRP8"/>
<dbReference type="GeneID" id="54474973"/>
<gene>
    <name evidence="1" type="ORF">BDY17DRAFT_299889</name>
</gene>
<dbReference type="RefSeq" id="XP_033588467.1">
    <property type="nucleotide sequence ID" value="XM_033733971.1"/>
</dbReference>
<evidence type="ECO:0000313" key="2">
    <source>
        <dbReference type="Proteomes" id="UP000799767"/>
    </source>
</evidence>
<proteinExistence type="predicted"/>
<accession>A0A6A6PRP8</accession>
<sequence>MGKYSRDRLVWTLQMSLVSVDCLASRLITSARSTGVVEALEEGEVFLFSSPTGSGGGYYCAYCPPVTSGQRSEEPKPPQQG</sequence>
<keyword evidence="2" id="KW-1185">Reference proteome</keyword>
<dbReference type="EMBL" id="MU001637">
    <property type="protein sequence ID" value="KAF2481897.1"/>
    <property type="molecule type" value="Genomic_DNA"/>
</dbReference>
<evidence type="ECO:0000313" key="1">
    <source>
        <dbReference type="EMBL" id="KAF2481897.1"/>
    </source>
</evidence>
<name>A0A6A6PRP8_9PEZI</name>
<protein>
    <submittedName>
        <fullName evidence="1">Uncharacterized protein</fullName>
    </submittedName>
</protein>
<dbReference type="Proteomes" id="UP000799767">
    <property type="component" value="Unassembled WGS sequence"/>
</dbReference>